<protein>
    <submittedName>
        <fullName evidence="2">Carboxymuconolactone decarboxylase family protein</fullName>
    </submittedName>
</protein>
<gene>
    <name evidence="2" type="ORF">N8K70_11895</name>
</gene>
<dbReference type="NCBIfam" id="TIGR00778">
    <property type="entry name" value="ahpD_dom"/>
    <property type="match status" value="1"/>
</dbReference>
<evidence type="ECO:0000259" key="1">
    <source>
        <dbReference type="Pfam" id="PF02627"/>
    </source>
</evidence>
<reference evidence="2 3" key="1">
    <citation type="submission" date="2023-02" db="EMBL/GenBank/DDBJ databases">
        <title>Microbacterium betulae sp. nov., isolated from birch wood.</title>
        <authorList>
            <person name="Pasciak M."/>
            <person name="Pawlik K.J."/>
            <person name="Martynowski D."/>
            <person name="Laczmanski L."/>
            <person name="Ciekot J."/>
            <person name="Szponar B."/>
            <person name="Wojcik-Fatla A."/>
            <person name="Mackiewicz B."/>
            <person name="Farian E."/>
            <person name="Cholewa G."/>
            <person name="Cholewa A."/>
            <person name="Dutkiewicz J."/>
        </authorList>
    </citation>
    <scope>NUCLEOTIDE SEQUENCE [LARGE SCALE GENOMIC DNA]</scope>
    <source>
        <strain evidence="2 3">AB</strain>
    </source>
</reference>
<evidence type="ECO:0000313" key="3">
    <source>
        <dbReference type="Proteomes" id="UP001305498"/>
    </source>
</evidence>
<sequence length="153" mass="16601">MTRISIGRTNRLGYAAVGALEAYARGAVDRELYELVKLRASIVNGCGFCIDMHVTDGRSRGIPHRKLAAVAGWQHAGPLFDDRERAALALTDAITRLGPDTVTDEIWDEAARLFDDAGLGALVLAISTINVWNRIAIATEMEPPVDDRHPAHG</sequence>
<dbReference type="EMBL" id="CP118157">
    <property type="protein sequence ID" value="WOF22078.1"/>
    <property type="molecule type" value="Genomic_DNA"/>
</dbReference>
<keyword evidence="3" id="KW-1185">Reference proteome</keyword>
<accession>A0AA97FFR0</accession>
<proteinExistence type="predicted"/>
<dbReference type="GO" id="GO:0051920">
    <property type="term" value="F:peroxiredoxin activity"/>
    <property type="evidence" value="ECO:0007669"/>
    <property type="project" value="InterPro"/>
</dbReference>
<dbReference type="Gene3D" id="1.20.1290.10">
    <property type="entry name" value="AhpD-like"/>
    <property type="match status" value="1"/>
</dbReference>
<dbReference type="AlphaFoldDB" id="A0AA97FFR0"/>
<evidence type="ECO:0000313" key="2">
    <source>
        <dbReference type="EMBL" id="WOF22078.1"/>
    </source>
</evidence>
<organism evidence="2 3">
    <name type="scientific">Microbacterium betulae</name>
    <dbReference type="NCBI Taxonomy" id="2981139"/>
    <lineage>
        <taxon>Bacteria</taxon>
        <taxon>Bacillati</taxon>
        <taxon>Actinomycetota</taxon>
        <taxon>Actinomycetes</taxon>
        <taxon>Micrococcales</taxon>
        <taxon>Microbacteriaceae</taxon>
        <taxon>Microbacterium</taxon>
    </lineage>
</organism>
<dbReference type="Proteomes" id="UP001305498">
    <property type="component" value="Chromosome"/>
</dbReference>
<dbReference type="RefSeq" id="WP_317138554.1">
    <property type="nucleotide sequence ID" value="NZ_CP118157.1"/>
</dbReference>
<dbReference type="InterPro" id="IPR004675">
    <property type="entry name" value="AhpD_core"/>
</dbReference>
<name>A0AA97FFR0_9MICO</name>
<dbReference type="PANTHER" id="PTHR34846:SF7">
    <property type="entry name" value="BLL7811 PROTEIN"/>
    <property type="match status" value="1"/>
</dbReference>
<feature type="domain" description="Carboxymuconolactone decarboxylase-like" evidence="1">
    <location>
        <begin position="18"/>
        <end position="92"/>
    </location>
</feature>
<dbReference type="KEGG" id="mbet:N8K70_11895"/>
<dbReference type="InterPro" id="IPR029032">
    <property type="entry name" value="AhpD-like"/>
</dbReference>
<dbReference type="PANTHER" id="PTHR34846">
    <property type="entry name" value="4-CARBOXYMUCONOLACTONE DECARBOXYLASE FAMILY PROTEIN (AFU_ORTHOLOGUE AFUA_6G11590)"/>
    <property type="match status" value="1"/>
</dbReference>
<dbReference type="Pfam" id="PF02627">
    <property type="entry name" value="CMD"/>
    <property type="match status" value="1"/>
</dbReference>
<dbReference type="InterPro" id="IPR003779">
    <property type="entry name" value="CMD-like"/>
</dbReference>
<dbReference type="SUPFAM" id="SSF69118">
    <property type="entry name" value="AhpD-like"/>
    <property type="match status" value="1"/>
</dbReference>